<feature type="region of interest" description="Disordered" evidence="1">
    <location>
        <begin position="199"/>
        <end position="246"/>
    </location>
</feature>
<feature type="compositionally biased region" description="Basic and acidic residues" evidence="1">
    <location>
        <begin position="233"/>
        <end position="246"/>
    </location>
</feature>
<name>A0ABU1TQC9_9FLAO</name>
<gene>
    <name evidence="3" type="ORF">J2X31_002006</name>
</gene>
<dbReference type="EMBL" id="JAVDVI010000007">
    <property type="protein sequence ID" value="MDR6967992.1"/>
    <property type="molecule type" value="Genomic_DNA"/>
</dbReference>
<proteinExistence type="predicted"/>
<feature type="compositionally biased region" description="Low complexity" evidence="1">
    <location>
        <begin position="199"/>
        <end position="209"/>
    </location>
</feature>
<organism evidence="3 4">
    <name type="scientific">Flavobacterium arsenatis</name>
    <dbReference type="NCBI Taxonomy" id="1484332"/>
    <lineage>
        <taxon>Bacteria</taxon>
        <taxon>Pseudomonadati</taxon>
        <taxon>Bacteroidota</taxon>
        <taxon>Flavobacteriia</taxon>
        <taxon>Flavobacteriales</taxon>
        <taxon>Flavobacteriaceae</taxon>
        <taxon>Flavobacterium</taxon>
    </lineage>
</organism>
<evidence type="ECO:0000256" key="1">
    <source>
        <dbReference type="SAM" id="MobiDB-lite"/>
    </source>
</evidence>
<evidence type="ECO:0000313" key="3">
    <source>
        <dbReference type="EMBL" id="MDR6967992.1"/>
    </source>
</evidence>
<dbReference type="Gene3D" id="2.160.20.120">
    <property type="match status" value="1"/>
</dbReference>
<keyword evidence="4" id="KW-1185">Reference proteome</keyword>
<evidence type="ECO:0000313" key="4">
    <source>
        <dbReference type="Proteomes" id="UP001255185"/>
    </source>
</evidence>
<reference evidence="3 4" key="1">
    <citation type="submission" date="2023-07" db="EMBL/GenBank/DDBJ databases">
        <title>Sorghum-associated microbial communities from plants grown in Nebraska, USA.</title>
        <authorList>
            <person name="Schachtman D."/>
        </authorList>
    </citation>
    <scope>NUCLEOTIDE SEQUENCE [LARGE SCALE GENOMIC DNA]</scope>
    <source>
        <strain evidence="3 4">3773</strain>
    </source>
</reference>
<comment type="caution">
    <text evidence="3">The sequence shown here is derived from an EMBL/GenBank/DDBJ whole genome shotgun (WGS) entry which is preliminary data.</text>
</comment>
<evidence type="ECO:0000259" key="2">
    <source>
        <dbReference type="Pfam" id="PF10988"/>
    </source>
</evidence>
<feature type="domain" description="Putative auto-transporter adhesin head GIN" evidence="2">
    <location>
        <begin position="50"/>
        <end position="230"/>
    </location>
</feature>
<dbReference type="Proteomes" id="UP001255185">
    <property type="component" value="Unassembled WGS sequence"/>
</dbReference>
<feature type="compositionally biased region" description="Polar residues" evidence="1">
    <location>
        <begin position="219"/>
        <end position="232"/>
    </location>
</feature>
<protein>
    <recommendedName>
        <fullName evidence="2">Putative auto-transporter adhesin head GIN domain-containing protein</fullName>
    </recommendedName>
</protein>
<dbReference type="PROSITE" id="PS51257">
    <property type="entry name" value="PROKAR_LIPOPROTEIN"/>
    <property type="match status" value="1"/>
</dbReference>
<sequence length="246" mass="25856">MKQSISTWTKATLVLATVFLFTSCRHNISFGNGREGSGNIVEQTRNITEDFKFIEVSTGIEVIVEQSDTKSVVVEADDNLQELIITKVENGVLYVNSSEGYNSTETPKIKVKMPVIAGLSTTSGSTIKSKNKLVTENIAVKSSSGSQIDIEVEADHITIETTSGSTAEVSGKAIKLETSSSSGSSLDASDLLANDVISQSTSGSSTTVSPILTLDGKASSGSSIVYKNTPKTLTKEETSGGGVSKE</sequence>
<dbReference type="InterPro" id="IPR021255">
    <property type="entry name" value="DUF2807"/>
</dbReference>
<dbReference type="RefSeq" id="WP_310026390.1">
    <property type="nucleotide sequence ID" value="NZ_JAVDVI010000007.1"/>
</dbReference>
<dbReference type="Pfam" id="PF10988">
    <property type="entry name" value="DUF2807"/>
    <property type="match status" value="1"/>
</dbReference>
<accession>A0ABU1TQC9</accession>